<dbReference type="Pfam" id="PF13435">
    <property type="entry name" value="Cytochrome_C554"/>
    <property type="match status" value="2"/>
</dbReference>
<protein>
    <submittedName>
        <fullName evidence="5">Doubled CXXCH domain-containing protein</fullName>
    </submittedName>
</protein>
<evidence type="ECO:0000259" key="4">
    <source>
        <dbReference type="Pfam" id="PF13435"/>
    </source>
</evidence>
<sequence length="765" mass="81401">MAGAPSGDIRGIRSISGRALRSMLGWVLGVLAVALWSVAATASLGVTREGLSGWVDETGCADCHADVVRQWRGSQHARALQPAAPDTVIGDFAGGAVPEDPEMRFERRGDRFRVVARDADGQARRLDVTHTFGVHPLQQYLVGGPRGRLQALTVAWDTVRNRWFSLYPDLPPAPGDARHWAGPGANWNTMCAACHSSGVRKRYDATADRYDTLVATLGVGCQGCHGPAKRHLDIVRSGRGNVTAKNNGFDATLARTGPGQLDACAQCHAFRTALLAQHDHGKRFLDQYLPVLLTESNYFADGSQQGEVFVWGSWLQSRMHQQGLVCGDCHEPHAGALRAGGDALCVSCHSPTGPDSARVRAGIDFSGLVRKDYASVAHHRHSGKVPSCVDCHAGHREYMVVDARLDHAFRIPRPDVALRTGSPDPCTACHRDRDAAWAAAAITGWTGAAPTRAPHYGEAFAAARRPAAGAVEGLLAVARDAAQPAIVRATALQALATFPGARAARTLKEGARDADPLVRLGALYGAAALPQEAAAAFAGSLLADPVRAVRVAAAGALLGSSVRSDPQLDSRLQRALGEYEAAQRENADRPEGLVNLARVALHRGNHGEAEGLLRLAVARHPHFVPARRALAELLASSAGEAVAERLLREGLERFPNEPALYEALGQSLVRQRRYSDAEAVLEVAAAHGEGSPSATLLHAMLVAERADIARAVALLRQATRRHGERRELLVALAALQRRAGAPEEAHVTLQGLAAVNPDDPALSPR</sequence>
<keyword evidence="2" id="KW-0812">Transmembrane</keyword>
<reference evidence="6" key="1">
    <citation type="submission" date="2017-01" db="EMBL/GenBank/DDBJ databases">
        <authorList>
            <person name="Varghese N."/>
            <person name="Submissions S."/>
        </authorList>
    </citation>
    <scope>NUCLEOTIDE SEQUENCE [LARGE SCALE GENOMIC DNA]</scope>
    <source>
        <strain evidence="6">ATCC 51758</strain>
    </source>
</reference>
<evidence type="ECO:0000256" key="1">
    <source>
        <dbReference type="ARBA" id="ARBA00022729"/>
    </source>
</evidence>
<dbReference type="Gene3D" id="1.10.1130.10">
    <property type="entry name" value="Flavocytochrome C3, Chain A"/>
    <property type="match status" value="1"/>
</dbReference>
<keyword evidence="1" id="KW-0732">Signal</keyword>
<organism evidence="5 6">
    <name type="scientific">Aromatoleum tolulyticum</name>
    <dbReference type="NCBI Taxonomy" id="34027"/>
    <lineage>
        <taxon>Bacteria</taxon>
        <taxon>Pseudomonadati</taxon>
        <taxon>Pseudomonadota</taxon>
        <taxon>Betaproteobacteria</taxon>
        <taxon>Rhodocyclales</taxon>
        <taxon>Rhodocyclaceae</taxon>
        <taxon>Aromatoleum</taxon>
    </lineage>
</organism>
<dbReference type="EMBL" id="FTMD01000002">
    <property type="protein sequence ID" value="SIQ14010.1"/>
    <property type="molecule type" value="Genomic_DNA"/>
</dbReference>
<dbReference type="CDD" id="cd08168">
    <property type="entry name" value="Cytochrom_C3"/>
    <property type="match status" value="1"/>
</dbReference>
<dbReference type="Pfam" id="PF09699">
    <property type="entry name" value="Paired_CXXCH_1"/>
    <property type="match status" value="1"/>
</dbReference>
<dbReference type="GO" id="GO:0016491">
    <property type="term" value="F:oxidoreductase activity"/>
    <property type="evidence" value="ECO:0007669"/>
    <property type="project" value="TreeGrafter"/>
</dbReference>
<feature type="domain" description="Cytochrome c-552/4" evidence="4">
    <location>
        <begin position="60"/>
        <end position="82"/>
    </location>
</feature>
<keyword evidence="2" id="KW-1133">Transmembrane helix</keyword>
<dbReference type="SUPFAM" id="SSF48452">
    <property type="entry name" value="TPR-like"/>
    <property type="match status" value="1"/>
</dbReference>
<dbReference type="PANTHER" id="PTHR35038:SF8">
    <property type="entry name" value="C-TYPE POLYHEME CYTOCHROME OMCC"/>
    <property type="match status" value="1"/>
</dbReference>
<dbReference type="InterPro" id="IPR023155">
    <property type="entry name" value="Cyt_c-552/4"/>
</dbReference>
<feature type="domain" description="Doubled CXXCH motif" evidence="3">
    <location>
        <begin position="326"/>
        <end position="351"/>
    </location>
</feature>
<feature type="domain" description="Cytochrome c-552/4" evidence="4">
    <location>
        <begin position="188"/>
        <end position="226"/>
    </location>
</feature>
<feature type="transmembrane region" description="Helical" evidence="2">
    <location>
        <begin position="23"/>
        <end position="46"/>
    </location>
</feature>
<keyword evidence="2" id="KW-0472">Membrane</keyword>
<evidence type="ECO:0000313" key="6">
    <source>
        <dbReference type="Proteomes" id="UP000186819"/>
    </source>
</evidence>
<accession>A0A1N6QBP2</accession>
<dbReference type="PANTHER" id="PTHR35038">
    <property type="entry name" value="DISSIMILATORY SULFITE REDUCTASE SIRA"/>
    <property type="match status" value="1"/>
</dbReference>
<evidence type="ECO:0000256" key="2">
    <source>
        <dbReference type="SAM" id="Phobius"/>
    </source>
</evidence>
<dbReference type="STRING" id="34027.SAMN05421829_102434"/>
<dbReference type="Proteomes" id="UP000186819">
    <property type="component" value="Unassembled WGS sequence"/>
</dbReference>
<dbReference type="SUPFAM" id="SSF48695">
    <property type="entry name" value="Multiheme cytochromes"/>
    <property type="match status" value="1"/>
</dbReference>
<dbReference type="OrthoDB" id="9814800at2"/>
<dbReference type="InterPro" id="IPR010177">
    <property type="entry name" value="Paired_CXXCH_1"/>
</dbReference>
<dbReference type="InterPro" id="IPR011990">
    <property type="entry name" value="TPR-like_helical_dom_sf"/>
</dbReference>
<dbReference type="AlphaFoldDB" id="A0A1N6QBP2"/>
<evidence type="ECO:0000259" key="3">
    <source>
        <dbReference type="Pfam" id="PF09699"/>
    </source>
</evidence>
<name>A0A1N6QBP2_9RHOO</name>
<dbReference type="InterPro" id="IPR036280">
    <property type="entry name" value="Multihaem_cyt_sf"/>
</dbReference>
<dbReference type="InterPro" id="IPR051829">
    <property type="entry name" value="Multiheme_Cytochr_ET"/>
</dbReference>
<evidence type="ECO:0000313" key="5">
    <source>
        <dbReference type="EMBL" id="SIQ14010.1"/>
    </source>
</evidence>
<gene>
    <name evidence="5" type="ORF">SAMN05421829_102434</name>
</gene>
<proteinExistence type="predicted"/>
<dbReference type="Gene3D" id="1.25.40.10">
    <property type="entry name" value="Tetratricopeptide repeat domain"/>
    <property type="match status" value="2"/>
</dbReference>
<keyword evidence="6" id="KW-1185">Reference proteome</keyword>